<dbReference type="Proteomes" id="UP001189624">
    <property type="component" value="Chromosome 3"/>
</dbReference>
<dbReference type="AlphaFoldDB" id="A0AA86SAM5"/>
<gene>
    <name evidence="1" type="ORF">AYBTSS11_LOCUS10121</name>
</gene>
<keyword evidence="2" id="KW-1185">Reference proteome</keyword>
<evidence type="ECO:0000313" key="1">
    <source>
        <dbReference type="EMBL" id="CAJ1941168.1"/>
    </source>
</evidence>
<accession>A0AA86SAM5</accession>
<evidence type="ECO:0000313" key="2">
    <source>
        <dbReference type="Proteomes" id="UP001189624"/>
    </source>
</evidence>
<name>A0AA86SAM5_9FABA</name>
<protein>
    <submittedName>
        <fullName evidence="1">Uncharacterized protein</fullName>
    </submittedName>
</protein>
<dbReference type="Gramene" id="rna-AYBTSS11_LOCUS10121">
    <property type="protein sequence ID" value="CAJ1941168.1"/>
    <property type="gene ID" value="gene-AYBTSS11_LOCUS10121"/>
</dbReference>
<proteinExistence type="predicted"/>
<reference evidence="1" key="1">
    <citation type="submission" date="2023-10" db="EMBL/GenBank/DDBJ databases">
        <authorList>
            <person name="Domelevo Entfellner J.-B."/>
        </authorList>
    </citation>
    <scope>NUCLEOTIDE SEQUENCE</scope>
</reference>
<sequence>MDFFNELVADGSEFNKKDYLERGIVVIDFPSKDQICRGCAVASHEGEQKCSPLRVMQSAQEVGTWKCTTWEKLQRDLVKLQKSLLFNHYKAKRVEISHYIDHDEIND</sequence>
<organism evidence="1 2">
    <name type="scientific">Sphenostylis stenocarpa</name>
    <dbReference type="NCBI Taxonomy" id="92480"/>
    <lineage>
        <taxon>Eukaryota</taxon>
        <taxon>Viridiplantae</taxon>
        <taxon>Streptophyta</taxon>
        <taxon>Embryophyta</taxon>
        <taxon>Tracheophyta</taxon>
        <taxon>Spermatophyta</taxon>
        <taxon>Magnoliopsida</taxon>
        <taxon>eudicotyledons</taxon>
        <taxon>Gunneridae</taxon>
        <taxon>Pentapetalae</taxon>
        <taxon>rosids</taxon>
        <taxon>fabids</taxon>
        <taxon>Fabales</taxon>
        <taxon>Fabaceae</taxon>
        <taxon>Papilionoideae</taxon>
        <taxon>50 kb inversion clade</taxon>
        <taxon>NPAAA clade</taxon>
        <taxon>indigoferoid/millettioid clade</taxon>
        <taxon>Phaseoleae</taxon>
        <taxon>Sphenostylis</taxon>
    </lineage>
</organism>
<dbReference type="EMBL" id="OY731400">
    <property type="protein sequence ID" value="CAJ1941168.1"/>
    <property type="molecule type" value="Genomic_DNA"/>
</dbReference>